<dbReference type="RefSeq" id="WP_129341257.1">
    <property type="nucleotide sequence ID" value="NZ_JACIDD010000001.1"/>
</dbReference>
<dbReference type="Pfam" id="PF00494">
    <property type="entry name" value="SQS_PSY"/>
    <property type="match status" value="1"/>
</dbReference>
<dbReference type="SUPFAM" id="SSF48576">
    <property type="entry name" value="Terpenoid synthases"/>
    <property type="match status" value="1"/>
</dbReference>
<protein>
    <recommendedName>
        <fullName evidence="3">Phytoene synthase</fullName>
    </recommendedName>
</protein>
<evidence type="ECO:0000313" key="2">
    <source>
        <dbReference type="Proteomes" id="UP000292347"/>
    </source>
</evidence>
<accession>A0A4Q2J100</accession>
<name>A0A4Q2J100_9SPHN</name>
<dbReference type="EMBL" id="SDPT01000001">
    <property type="protein sequence ID" value="RXZ35488.1"/>
    <property type="molecule type" value="Genomic_DNA"/>
</dbReference>
<reference evidence="1 2" key="1">
    <citation type="submission" date="2019-01" db="EMBL/GenBank/DDBJ databases">
        <title>Sphingomonas mucosissima sp. nov. and Sphingomonas desiccabilis sp. nov., from biological soil crusts in the Colorado Plateau, USA.</title>
        <authorList>
            <person name="Zhu D."/>
        </authorList>
    </citation>
    <scope>NUCLEOTIDE SEQUENCE [LARGE SCALE GENOMIC DNA]</scope>
    <source>
        <strain evidence="1 2">CP1D</strain>
    </source>
</reference>
<gene>
    <name evidence="1" type="ORF">EO081_07690</name>
</gene>
<organism evidence="1 2">
    <name type="scientific">Sphingomonas desiccabilis</name>
    <dbReference type="NCBI Taxonomy" id="429134"/>
    <lineage>
        <taxon>Bacteria</taxon>
        <taxon>Pseudomonadati</taxon>
        <taxon>Pseudomonadota</taxon>
        <taxon>Alphaproteobacteria</taxon>
        <taxon>Sphingomonadales</taxon>
        <taxon>Sphingomonadaceae</taxon>
        <taxon>Sphingomonas</taxon>
    </lineage>
</organism>
<dbReference type="InterPro" id="IPR002060">
    <property type="entry name" value="Squ/phyt_synthse"/>
</dbReference>
<sequence>MESAQPAGQQQEGQAERHLALTYVPARHRPAIVALFALDDALADIVRTTSEPAIGQMRLVWWHDALVKLDTAPPPAQPVLQAIARDLLPSGARGSDAAAMIDGWDVLIEEPELDRATLQRFGAGRGGTLFGLAARALDPAAPLEAVRAAGSGWALADLAGGLSSPQEAEAARALALEQLRGALEQRWPRALRPLGMLAHFARLDIEQVPAGSPKRLARVLWHRLTGR</sequence>
<evidence type="ECO:0000313" key="1">
    <source>
        <dbReference type="EMBL" id="RXZ35488.1"/>
    </source>
</evidence>
<dbReference type="OrthoDB" id="9814909at2"/>
<dbReference type="AlphaFoldDB" id="A0A4Q2J100"/>
<dbReference type="Gene3D" id="1.10.600.10">
    <property type="entry name" value="Farnesyl Diphosphate Synthase"/>
    <property type="match status" value="1"/>
</dbReference>
<proteinExistence type="predicted"/>
<dbReference type="InterPro" id="IPR008949">
    <property type="entry name" value="Isoprenoid_synthase_dom_sf"/>
</dbReference>
<dbReference type="Proteomes" id="UP000292347">
    <property type="component" value="Unassembled WGS sequence"/>
</dbReference>
<evidence type="ECO:0008006" key="3">
    <source>
        <dbReference type="Google" id="ProtNLM"/>
    </source>
</evidence>
<comment type="caution">
    <text evidence="1">The sequence shown here is derived from an EMBL/GenBank/DDBJ whole genome shotgun (WGS) entry which is preliminary data.</text>
</comment>
<keyword evidence="2" id="KW-1185">Reference proteome</keyword>